<evidence type="ECO:0000256" key="2">
    <source>
        <dbReference type="ARBA" id="ARBA00007362"/>
    </source>
</evidence>
<keyword evidence="5 6" id="KW-0472">Membrane</keyword>
<feature type="domain" description="EamA" evidence="7">
    <location>
        <begin position="3"/>
        <end position="131"/>
    </location>
</feature>
<feature type="transmembrane region" description="Helical" evidence="6">
    <location>
        <begin position="263"/>
        <end position="281"/>
    </location>
</feature>
<feature type="transmembrane region" description="Helical" evidence="6">
    <location>
        <begin position="145"/>
        <end position="168"/>
    </location>
</feature>
<evidence type="ECO:0000313" key="9">
    <source>
        <dbReference type="Proteomes" id="UP001526430"/>
    </source>
</evidence>
<dbReference type="InterPro" id="IPR037185">
    <property type="entry name" value="EmrE-like"/>
</dbReference>
<keyword evidence="3 6" id="KW-0812">Transmembrane</keyword>
<dbReference type="InterPro" id="IPR050638">
    <property type="entry name" value="AA-Vitamin_Transporters"/>
</dbReference>
<feature type="transmembrane region" description="Helical" evidence="6">
    <location>
        <begin position="88"/>
        <end position="108"/>
    </location>
</feature>
<evidence type="ECO:0000259" key="7">
    <source>
        <dbReference type="Pfam" id="PF00892"/>
    </source>
</evidence>
<evidence type="ECO:0000256" key="6">
    <source>
        <dbReference type="SAM" id="Phobius"/>
    </source>
</evidence>
<comment type="subcellular location">
    <subcellularLocation>
        <location evidence="1">Membrane</location>
        <topology evidence="1">Multi-pass membrane protein</topology>
    </subcellularLocation>
</comment>
<reference evidence="8 9" key="1">
    <citation type="submission" date="2022-10" db="EMBL/GenBank/DDBJ databases">
        <title>Roseococcus glaciei nov., sp. nov., isolated from glacier.</title>
        <authorList>
            <person name="Liu Q."/>
            <person name="Xin Y.-H."/>
        </authorList>
    </citation>
    <scope>NUCLEOTIDE SEQUENCE [LARGE SCALE GENOMIC DNA]</scope>
    <source>
        <strain evidence="8 9">MDT2-1-1</strain>
    </source>
</reference>
<evidence type="ECO:0000313" key="8">
    <source>
        <dbReference type="EMBL" id="MCW8087735.1"/>
    </source>
</evidence>
<feature type="transmembrane region" description="Helical" evidence="6">
    <location>
        <begin position="208"/>
        <end position="231"/>
    </location>
</feature>
<feature type="transmembrane region" description="Helical" evidence="6">
    <location>
        <begin position="62"/>
        <end position="82"/>
    </location>
</feature>
<dbReference type="Proteomes" id="UP001526430">
    <property type="component" value="Unassembled WGS sequence"/>
</dbReference>
<dbReference type="PANTHER" id="PTHR32322:SF2">
    <property type="entry name" value="EAMA DOMAIN-CONTAINING PROTEIN"/>
    <property type="match status" value="1"/>
</dbReference>
<evidence type="ECO:0000256" key="1">
    <source>
        <dbReference type="ARBA" id="ARBA00004141"/>
    </source>
</evidence>
<keyword evidence="9" id="KW-1185">Reference proteome</keyword>
<dbReference type="Pfam" id="PF00892">
    <property type="entry name" value="EamA"/>
    <property type="match status" value="2"/>
</dbReference>
<protein>
    <submittedName>
        <fullName evidence="8">EamA family transporter</fullName>
    </submittedName>
</protein>
<feature type="transmembrane region" description="Helical" evidence="6">
    <location>
        <begin position="29"/>
        <end position="50"/>
    </location>
</feature>
<name>A0ABT3NZZ1_9PROT</name>
<organism evidence="8 9">
    <name type="scientific">Sabulicella glaciei</name>
    <dbReference type="NCBI Taxonomy" id="2984948"/>
    <lineage>
        <taxon>Bacteria</taxon>
        <taxon>Pseudomonadati</taxon>
        <taxon>Pseudomonadota</taxon>
        <taxon>Alphaproteobacteria</taxon>
        <taxon>Acetobacterales</taxon>
        <taxon>Acetobacteraceae</taxon>
        <taxon>Sabulicella</taxon>
    </lineage>
</organism>
<evidence type="ECO:0000256" key="5">
    <source>
        <dbReference type="ARBA" id="ARBA00023136"/>
    </source>
</evidence>
<evidence type="ECO:0000256" key="4">
    <source>
        <dbReference type="ARBA" id="ARBA00022989"/>
    </source>
</evidence>
<accession>A0ABT3NZZ1</accession>
<comment type="similarity">
    <text evidence="2">Belongs to the EamA transporter family.</text>
</comment>
<feature type="domain" description="EamA" evidence="7">
    <location>
        <begin position="146"/>
        <end position="281"/>
    </location>
</feature>
<gene>
    <name evidence="8" type="ORF">OF850_19175</name>
</gene>
<dbReference type="PANTHER" id="PTHR32322">
    <property type="entry name" value="INNER MEMBRANE TRANSPORTER"/>
    <property type="match status" value="1"/>
</dbReference>
<evidence type="ECO:0000256" key="3">
    <source>
        <dbReference type="ARBA" id="ARBA00022692"/>
    </source>
</evidence>
<dbReference type="SUPFAM" id="SSF103481">
    <property type="entry name" value="Multidrug resistance efflux transporter EmrE"/>
    <property type="match status" value="2"/>
</dbReference>
<dbReference type="RefSeq" id="WP_301591941.1">
    <property type="nucleotide sequence ID" value="NZ_JAPFQI010000021.1"/>
</dbReference>
<keyword evidence="4 6" id="KW-1133">Transmembrane helix</keyword>
<comment type="caution">
    <text evidence="8">The sequence shown here is derived from an EMBL/GenBank/DDBJ whole genome shotgun (WGS) entry which is preliminary data.</text>
</comment>
<feature type="transmembrane region" description="Helical" evidence="6">
    <location>
        <begin position="175"/>
        <end position="196"/>
    </location>
</feature>
<dbReference type="InterPro" id="IPR000620">
    <property type="entry name" value="EamA_dom"/>
</dbReference>
<sequence length="287" mass="29665">MSLLLAASYILIWGSAFNAARVVALEWPPLWALALRFVLVVPALALIWSLRRASFPRGGDAWRLFGMGALGMGGYLACAWVASKHVPSGLVALLAATSPLFVALGSALRGEAMARLGWLGLALGWLGVAVLGLSRSADGLAAAEAWGLGLTLLGALLQAAGVLIYAPARARMDPWVANLGQTAVAALVLVLLAVPFGGPLPTSASTPFILGMVYSSVVVGMGGYALFFVVIRRFGPSNAAALQLLSPPVAALIGWSLLGERLIWGDLVGGALTLGGLLLMFRARARG</sequence>
<proteinExistence type="inferred from homology"/>
<feature type="transmembrane region" description="Helical" evidence="6">
    <location>
        <begin position="115"/>
        <end position="133"/>
    </location>
</feature>
<dbReference type="EMBL" id="JAPFQI010000021">
    <property type="protein sequence ID" value="MCW8087735.1"/>
    <property type="molecule type" value="Genomic_DNA"/>
</dbReference>
<feature type="transmembrane region" description="Helical" evidence="6">
    <location>
        <begin position="238"/>
        <end position="257"/>
    </location>
</feature>